<comment type="similarity">
    <text evidence="2">Belongs to the OmpP1/FadL family.</text>
</comment>
<keyword evidence="10" id="KW-1185">Reference proteome</keyword>
<feature type="signal peptide" evidence="8">
    <location>
        <begin position="1"/>
        <end position="27"/>
    </location>
</feature>
<dbReference type="SUPFAM" id="SSF56935">
    <property type="entry name" value="Porins"/>
    <property type="match status" value="1"/>
</dbReference>
<dbReference type="PANTHER" id="PTHR35093">
    <property type="entry name" value="OUTER MEMBRANE PROTEIN NMB0088-RELATED"/>
    <property type="match status" value="1"/>
</dbReference>
<evidence type="ECO:0000256" key="6">
    <source>
        <dbReference type="ARBA" id="ARBA00023136"/>
    </source>
</evidence>
<proteinExistence type="inferred from homology"/>
<comment type="caution">
    <text evidence="9">The sequence shown here is derived from an EMBL/GenBank/DDBJ whole genome shotgun (WGS) entry which is preliminary data.</text>
</comment>
<evidence type="ECO:0000313" key="10">
    <source>
        <dbReference type="Proteomes" id="UP000245474"/>
    </source>
</evidence>
<evidence type="ECO:0000256" key="7">
    <source>
        <dbReference type="ARBA" id="ARBA00023237"/>
    </source>
</evidence>
<keyword evidence="7" id="KW-0998">Cell outer membrane</keyword>
<dbReference type="EMBL" id="QFFI01000014">
    <property type="protein sequence ID" value="PWG62983.1"/>
    <property type="molecule type" value="Genomic_DNA"/>
</dbReference>
<evidence type="ECO:0000256" key="5">
    <source>
        <dbReference type="ARBA" id="ARBA00022729"/>
    </source>
</evidence>
<evidence type="ECO:0000256" key="1">
    <source>
        <dbReference type="ARBA" id="ARBA00004571"/>
    </source>
</evidence>
<evidence type="ECO:0000256" key="4">
    <source>
        <dbReference type="ARBA" id="ARBA00022692"/>
    </source>
</evidence>
<comment type="subcellular location">
    <subcellularLocation>
        <location evidence="1">Cell outer membrane</location>
        <topology evidence="1">Multi-pass membrane protein</topology>
    </subcellularLocation>
</comment>
<accession>A0A2U2N1N3</accession>
<dbReference type="GO" id="GO:0009279">
    <property type="term" value="C:cell outer membrane"/>
    <property type="evidence" value="ECO:0007669"/>
    <property type="project" value="UniProtKB-SubCell"/>
</dbReference>
<evidence type="ECO:0000313" key="9">
    <source>
        <dbReference type="EMBL" id="PWG62983.1"/>
    </source>
</evidence>
<keyword evidence="6" id="KW-0472">Membrane</keyword>
<name>A0A2U2N1N3_9GAMM</name>
<dbReference type="Gene3D" id="2.40.160.60">
    <property type="entry name" value="Outer membrane protein transport protein (OMPP1/FadL/TodX)"/>
    <property type="match status" value="1"/>
</dbReference>
<gene>
    <name evidence="9" type="ORF">DEM34_10330</name>
</gene>
<evidence type="ECO:0008006" key="11">
    <source>
        <dbReference type="Google" id="ProtNLM"/>
    </source>
</evidence>
<keyword evidence="5 8" id="KW-0732">Signal</keyword>
<dbReference type="Pfam" id="PF03349">
    <property type="entry name" value="Toluene_X"/>
    <property type="match status" value="1"/>
</dbReference>
<sequence>MHGFPRHTTVCALTALALAAVAGNAQASGFQIREQSATALGNALAGASAGGASGDVTLAAYNPAVIGFGQGSEIGLFGSYISPTFDITDAEASTNSTFGNVPYSGDPSQDGSTTAFVPSFAARWALDDQWSVGLVVSAPWGLKTEYDRDFVGRFYAIESDLVTNNINPVVSFNATDRLTLAGGIQAQYADATLSNAVDFGTVGTAVAADPNTPAMLAAALGAATPGDPNQEGFAEVTGDDWAFGFNLGLLFQVSDTTRIGASYHSEIDHEIEGDVDYESDSDGIRDVLTGANLFTESGGSANISTPATFSTGIVHSLNDRWTLLGEVSWTDWSSFDELRVEFGDDTPDSVKEEDWEDTYMISAGAEYALDGRWTLRGGVGFDESPVQDDTRSPRIPDSDRTWISIGATFAPNERFGITGAFTHVMLDDASIDLDGEKESNQFRGDLTADTEGSVDIVAIQANWRF</sequence>
<evidence type="ECO:0000256" key="3">
    <source>
        <dbReference type="ARBA" id="ARBA00022452"/>
    </source>
</evidence>
<keyword evidence="3" id="KW-1134">Transmembrane beta strand</keyword>
<dbReference type="Proteomes" id="UP000245474">
    <property type="component" value="Unassembled WGS sequence"/>
</dbReference>
<dbReference type="PANTHER" id="PTHR35093:SF8">
    <property type="entry name" value="OUTER MEMBRANE PROTEIN NMB0088-RELATED"/>
    <property type="match status" value="1"/>
</dbReference>
<protein>
    <recommendedName>
        <fullName evidence="11">Long-chain fatty acid transport protein</fullName>
    </recommendedName>
</protein>
<dbReference type="AlphaFoldDB" id="A0A2U2N1N3"/>
<dbReference type="InterPro" id="IPR005017">
    <property type="entry name" value="OMPP1/FadL/TodX"/>
</dbReference>
<feature type="chain" id="PRO_5015749676" description="Long-chain fatty acid transport protein" evidence="8">
    <location>
        <begin position="28"/>
        <end position="465"/>
    </location>
</feature>
<organism evidence="9 10">
    <name type="scientific">Sediminicurvatus halobius</name>
    <dbReference type="NCBI Taxonomy" id="2182432"/>
    <lineage>
        <taxon>Bacteria</taxon>
        <taxon>Pseudomonadati</taxon>
        <taxon>Pseudomonadota</taxon>
        <taxon>Gammaproteobacteria</taxon>
        <taxon>Chromatiales</taxon>
        <taxon>Ectothiorhodospiraceae</taxon>
        <taxon>Sediminicurvatus</taxon>
    </lineage>
</organism>
<keyword evidence="4" id="KW-0812">Transmembrane</keyword>
<evidence type="ECO:0000256" key="8">
    <source>
        <dbReference type="SAM" id="SignalP"/>
    </source>
</evidence>
<dbReference type="GO" id="GO:0015483">
    <property type="term" value="F:long-chain fatty acid transporting porin activity"/>
    <property type="evidence" value="ECO:0007669"/>
    <property type="project" value="TreeGrafter"/>
</dbReference>
<reference evidence="9 10" key="1">
    <citation type="submission" date="2018-05" db="EMBL/GenBank/DDBJ databases">
        <title>Spiribacter halobius sp. nov., a moderately halophilic bacterium isolated from marine solar saltern.</title>
        <authorList>
            <person name="Zheng W.-S."/>
            <person name="Lu D.-C."/>
            <person name="Du Z.-J."/>
        </authorList>
    </citation>
    <scope>NUCLEOTIDE SEQUENCE [LARGE SCALE GENOMIC DNA]</scope>
    <source>
        <strain evidence="9 10">E85</strain>
    </source>
</reference>
<evidence type="ECO:0000256" key="2">
    <source>
        <dbReference type="ARBA" id="ARBA00008163"/>
    </source>
</evidence>